<organism evidence="1 2">
    <name type="scientific">Saccharibacillus sacchari</name>
    <dbReference type="NCBI Taxonomy" id="456493"/>
    <lineage>
        <taxon>Bacteria</taxon>
        <taxon>Bacillati</taxon>
        <taxon>Bacillota</taxon>
        <taxon>Bacilli</taxon>
        <taxon>Bacillales</taxon>
        <taxon>Paenibacillaceae</taxon>
        <taxon>Saccharibacillus</taxon>
    </lineage>
</organism>
<keyword evidence="2" id="KW-1185">Reference proteome</keyword>
<gene>
    <name evidence="1" type="ORF">WKI47_15760</name>
</gene>
<protein>
    <submittedName>
        <fullName evidence="1">Phosphotransferase</fullName>
    </submittedName>
</protein>
<sequence length="333" mass="37465">MHDPDSTRLAIPGWMTSIPGSDAWAAAEPIDKGWSPDRKYRIRTRDGGSLLLRVSEASTAEAKKAEFERVRQAFALGIPMSRPLAFGVCDGSDHPDEPEDRGAPEDRNRSENRPFVYSLLSWIEGKDAQDLLPGLSDDEAYRLGRRAGEYLHRMHTLPAPAGTLSPAAALRKQIQRKQAAYEQCGYLLPFDRELLAQIEARLPLLENVAPGFRQGDYHPGNMILAPDGSLHIIDFNRSDYGDPYRDFNRLITFTSRISLPFARGQLDGYLAAAPYDPHFFGRLSLYCAVESLYAIVWAVPFGEPEISDTLQRSEQIWSDFDGFTRDVPVWYTQ</sequence>
<comment type="caution">
    <text evidence="1">The sequence shown here is derived from an EMBL/GenBank/DDBJ whole genome shotgun (WGS) entry which is preliminary data.</text>
</comment>
<accession>A0ACC6PFV0</accession>
<dbReference type="EMBL" id="JBBKAR010000042">
    <property type="protein sequence ID" value="MEJ8305364.1"/>
    <property type="molecule type" value="Genomic_DNA"/>
</dbReference>
<reference evidence="1" key="1">
    <citation type="submission" date="2024-03" db="EMBL/GenBank/DDBJ databases">
        <title>Whole genome sequecning of epiphytes from Marcgravia umbellata leaves.</title>
        <authorList>
            <person name="Kumar G."/>
            <person name="Savka M.A."/>
        </authorList>
    </citation>
    <scope>NUCLEOTIDE SEQUENCE</scope>
    <source>
        <strain evidence="1">RIT_BL5</strain>
    </source>
</reference>
<evidence type="ECO:0000313" key="1">
    <source>
        <dbReference type="EMBL" id="MEJ8305364.1"/>
    </source>
</evidence>
<dbReference type="Proteomes" id="UP001380953">
    <property type="component" value="Unassembled WGS sequence"/>
</dbReference>
<evidence type="ECO:0000313" key="2">
    <source>
        <dbReference type="Proteomes" id="UP001380953"/>
    </source>
</evidence>
<name>A0ACC6PFV0_9BACL</name>
<proteinExistence type="predicted"/>